<name>A0A835LS81_9MAGN</name>
<dbReference type="Proteomes" id="UP000631114">
    <property type="component" value="Unassembled WGS sequence"/>
</dbReference>
<dbReference type="GO" id="GO:0046872">
    <property type="term" value="F:metal ion binding"/>
    <property type="evidence" value="ECO:0007669"/>
    <property type="project" value="UniProtKB-KW"/>
</dbReference>
<evidence type="ECO:0000256" key="3">
    <source>
        <dbReference type="ARBA" id="ARBA00023002"/>
    </source>
</evidence>
<accession>A0A835LS81</accession>
<protein>
    <recommendedName>
        <fullName evidence="6">Fe2OG dioxygenase domain-containing protein</fullName>
    </recommendedName>
</protein>
<dbReference type="SUPFAM" id="SSF51197">
    <property type="entry name" value="Clavaminate synthase-like"/>
    <property type="match status" value="1"/>
</dbReference>
<dbReference type="Pfam" id="PF14226">
    <property type="entry name" value="DIOX_N"/>
    <property type="match status" value="1"/>
</dbReference>
<dbReference type="GO" id="GO:0051213">
    <property type="term" value="F:dioxygenase activity"/>
    <property type="evidence" value="ECO:0007669"/>
    <property type="project" value="UniProtKB-ARBA"/>
</dbReference>
<sequence>MAISKEAVVPSSISTEADYNRVEELKAFDETKAGVKGLVDSGLAKIPRMFKLPPNELNLKSDSNPAHFQIPLVDLQEEREKVVKAIKVASEEWGFFQVLNNGVPLSVLEEMIKGVIRFNEQDHEVRKEFYTRDRKTRVRFNSNFDLYTSKAANWRDTMVIEILNPYPLDPKELPAACRDIAIEYAKHVTALGDALFELLSETLGLKADHLKQLNCGESCLLISHYYPACPEPDLTLGTTKHSDPTFLTILLQDHIGGLQVLHQNHWVDVNPVPGALVVNIGNFLQITSNDRLKSVEHRVLANHIGPRVSVACFLNIRSDMASTPYGPIKELITADEGPVYKNISMKEYYDHISFQGLDGKSGLDSFKF</sequence>
<dbReference type="AlphaFoldDB" id="A0A835LS81"/>
<dbReference type="PANTHER" id="PTHR10209:SF429">
    <property type="entry name" value="1-AMINOCYCLOPROPANE-1-CARBOXYLATE OXIDASE HOMOLOG 1-LIKE"/>
    <property type="match status" value="1"/>
</dbReference>
<dbReference type="PANTHER" id="PTHR10209">
    <property type="entry name" value="OXIDOREDUCTASE, 2OG-FE II OXYGENASE FAMILY PROTEIN"/>
    <property type="match status" value="1"/>
</dbReference>
<dbReference type="InterPro" id="IPR026992">
    <property type="entry name" value="DIOX_N"/>
</dbReference>
<proteinExistence type="inferred from homology"/>
<evidence type="ECO:0000256" key="2">
    <source>
        <dbReference type="ARBA" id="ARBA00022723"/>
    </source>
</evidence>
<reference evidence="7 8" key="1">
    <citation type="submission" date="2020-10" db="EMBL/GenBank/DDBJ databases">
        <title>The Coptis chinensis genome and diversification of protoberbering-type alkaloids.</title>
        <authorList>
            <person name="Wang B."/>
            <person name="Shu S."/>
            <person name="Song C."/>
            <person name="Liu Y."/>
        </authorList>
    </citation>
    <scope>NUCLEOTIDE SEQUENCE [LARGE SCALE GENOMIC DNA]</scope>
    <source>
        <strain evidence="7">HL-2020</strain>
        <tissue evidence="7">Leaf</tissue>
    </source>
</reference>
<organism evidence="7 8">
    <name type="scientific">Coptis chinensis</name>
    <dbReference type="NCBI Taxonomy" id="261450"/>
    <lineage>
        <taxon>Eukaryota</taxon>
        <taxon>Viridiplantae</taxon>
        <taxon>Streptophyta</taxon>
        <taxon>Embryophyta</taxon>
        <taxon>Tracheophyta</taxon>
        <taxon>Spermatophyta</taxon>
        <taxon>Magnoliopsida</taxon>
        <taxon>Ranunculales</taxon>
        <taxon>Ranunculaceae</taxon>
        <taxon>Coptidoideae</taxon>
        <taxon>Coptis</taxon>
    </lineage>
</organism>
<dbReference type="InterPro" id="IPR027443">
    <property type="entry name" value="IPNS-like_sf"/>
</dbReference>
<evidence type="ECO:0000259" key="6">
    <source>
        <dbReference type="PROSITE" id="PS51471"/>
    </source>
</evidence>
<dbReference type="PROSITE" id="PS51471">
    <property type="entry name" value="FE2OG_OXY"/>
    <property type="match status" value="1"/>
</dbReference>
<keyword evidence="2 5" id="KW-0479">Metal-binding</keyword>
<keyword evidence="8" id="KW-1185">Reference proteome</keyword>
<evidence type="ECO:0000256" key="4">
    <source>
        <dbReference type="ARBA" id="ARBA00023004"/>
    </source>
</evidence>
<evidence type="ECO:0000256" key="1">
    <source>
        <dbReference type="ARBA" id="ARBA00008056"/>
    </source>
</evidence>
<dbReference type="OrthoDB" id="288590at2759"/>
<evidence type="ECO:0000313" key="8">
    <source>
        <dbReference type="Proteomes" id="UP000631114"/>
    </source>
</evidence>
<comment type="caution">
    <text evidence="7">The sequence shown here is derived from an EMBL/GenBank/DDBJ whole genome shotgun (WGS) entry which is preliminary data.</text>
</comment>
<dbReference type="Gene3D" id="2.60.120.330">
    <property type="entry name" value="B-lactam Antibiotic, Isopenicillin N Synthase, Chain"/>
    <property type="match status" value="1"/>
</dbReference>
<gene>
    <name evidence="7" type="ORF">IFM89_017948</name>
</gene>
<dbReference type="InterPro" id="IPR044861">
    <property type="entry name" value="IPNS-like_FE2OG_OXY"/>
</dbReference>
<keyword evidence="3 5" id="KW-0560">Oxidoreductase</keyword>
<dbReference type="Pfam" id="PF03171">
    <property type="entry name" value="2OG-FeII_Oxy"/>
    <property type="match status" value="1"/>
</dbReference>
<dbReference type="FunFam" id="2.60.120.330:FF:000005">
    <property type="entry name" value="1-aminocyclopropane-1-carboxylate oxidase homolog 1"/>
    <property type="match status" value="1"/>
</dbReference>
<evidence type="ECO:0000256" key="5">
    <source>
        <dbReference type="RuleBase" id="RU003682"/>
    </source>
</evidence>
<dbReference type="InterPro" id="IPR005123">
    <property type="entry name" value="Oxoglu/Fe-dep_dioxygenase_dom"/>
</dbReference>
<keyword evidence="4 5" id="KW-0408">Iron</keyword>
<evidence type="ECO:0000313" key="7">
    <source>
        <dbReference type="EMBL" id="KAF9605605.1"/>
    </source>
</evidence>
<dbReference type="EMBL" id="JADFTS010000005">
    <property type="protein sequence ID" value="KAF9605605.1"/>
    <property type="molecule type" value="Genomic_DNA"/>
</dbReference>
<feature type="domain" description="Fe2OG dioxygenase" evidence="6">
    <location>
        <begin position="215"/>
        <end position="316"/>
    </location>
</feature>
<comment type="similarity">
    <text evidence="1 5">Belongs to the iron/ascorbate-dependent oxidoreductase family.</text>
</comment>